<sequence>MQVAKDFAHITESPIDTNRFLPKDDKIGAFVFFAGIVRNLNEGKDVTHLEYEAFAPMADEMIGMILADARKKWDLLHTHCVHRLGVLQVSEVAVLVTTGSMHRAEAYEANRYIIDRVKHEVPIWKKEYFTDGTSSWSKGCVHGESGHH</sequence>
<comment type="similarity">
    <text evidence="2">Belongs to the MoaE family.</text>
</comment>
<proteinExistence type="inferred from homology"/>
<evidence type="ECO:0000256" key="8">
    <source>
        <dbReference type="ARBA" id="ARBA00030407"/>
    </source>
</evidence>
<dbReference type="PANTHER" id="PTHR23404">
    <property type="entry name" value="MOLYBDOPTERIN SYNTHASE RELATED"/>
    <property type="match status" value="1"/>
</dbReference>
<reference evidence="12 13" key="1">
    <citation type="submission" date="2024-09" db="EMBL/GenBank/DDBJ databases">
        <title>Taxonomic and Genotyping Characterization of Leptospira Strains isolated from Multiple Sources in Colombia highlights the importance of intermediate species.</title>
        <authorList>
            <person name="Torres Higuera L."/>
            <person name="Rojas Tapias D."/>
            <person name="Jimenez Velasquez S."/>
            <person name="Renjifo Ibanez C."/>
        </authorList>
    </citation>
    <scope>NUCLEOTIDE SEQUENCE [LARGE SCALE GENOMIC DNA]</scope>
    <source>
        <strain evidence="12 13">Lep080</strain>
    </source>
</reference>
<name>A0ABV5BT31_9LEPT</name>
<keyword evidence="5" id="KW-0501">Molybdenum cofactor biosynthesis</keyword>
<evidence type="ECO:0000256" key="9">
    <source>
        <dbReference type="ARBA" id="ARBA00030781"/>
    </source>
</evidence>
<evidence type="ECO:0000256" key="2">
    <source>
        <dbReference type="ARBA" id="ARBA00005426"/>
    </source>
</evidence>
<dbReference type="InterPro" id="IPR003448">
    <property type="entry name" value="Mopterin_biosynth_MoaE"/>
</dbReference>
<evidence type="ECO:0000256" key="10">
    <source>
        <dbReference type="ARBA" id="ARBA00032474"/>
    </source>
</evidence>
<evidence type="ECO:0000256" key="1">
    <source>
        <dbReference type="ARBA" id="ARBA00005046"/>
    </source>
</evidence>
<evidence type="ECO:0000256" key="4">
    <source>
        <dbReference type="ARBA" id="ARBA00013858"/>
    </source>
</evidence>
<organism evidence="12 13">
    <name type="scientific">Leptospira wolffii</name>
    <dbReference type="NCBI Taxonomy" id="409998"/>
    <lineage>
        <taxon>Bacteria</taxon>
        <taxon>Pseudomonadati</taxon>
        <taxon>Spirochaetota</taxon>
        <taxon>Spirochaetia</taxon>
        <taxon>Leptospirales</taxon>
        <taxon>Leptospiraceae</taxon>
        <taxon>Leptospira</taxon>
    </lineage>
</organism>
<dbReference type="CDD" id="cd00756">
    <property type="entry name" value="MoaE"/>
    <property type="match status" value="1"/>
</dbReference>
<keyword evidence="13" id="KW-1185">Reference proteome</keyword>
<dbReference type="SUPFAM" id="SSF54690">
    <property type="entry name" value="Molybdopterin synthase subunit MoaE"/>
    <property type="match status" value="1"/>
</dbReference>
<evidence type="ECO:0000256" key="11">
    <source>
        <dbReference type="ARBA" id="ARBA00049878"/>
    </source>
</evidence>
<dbReference type="EC" id="2.8.1.12" evidence="3"/>
<dbReference type="Pfam" id="PF02391">
    <property type="entry name" value="MoaE"/>
    <property type="match status" value="1"/>
</dbReference>
<comment type="subunit">
    <text evidence="6">Heterotetramer of 2 MoaD subunits and 2 MoaE subunits. Also stable as homodimer. The enzyme changes between these two forms during catalysis.</text>
</comment>
<comment type="catalytic activity">
    <reaction evidence="11">
        <text>2 [molybdopterin-synthase sulfur-carrier protein]-C-terminal-Gly-aminoethanethioate + cyclic pyranopterin phosphate + H2O = molybdopterin + 2 [molybdopterin-synthase sulfur-carrier protein]-C-terminal Gly-Gly + 2 H(+)</text>
        <dbReference type="Rhea" id="RHEA:26333"/>
        <dbReference type="Rhea" id="RHEA-COMP:12202"/>
        <dbReference type="Rhea" id="RHEA-COMP:19907"/>
        <dbReference type="ChEBI" id="CHEBI:15377"/>
        <dbReference type="ChEBI" id="CHEBI:15378"/>
        <dbReference type="ChEBI" id="CHEBI:58698"/>
        <dbReference type="ChEBI" id="CHEBI:59648"/>
        <dbReference type="ChEBI" id="CHEBI:90778"/>
        <dbReference type="ChEBI" id="CHEBI:232372"/>
        <dbReference type="EC" id="2.8.1.12"/>
    </reaction>
</comment>
<gene>
    <name evidence="12" type="ORF">ACE5IX_18420</name>
</gene>
<evidence type="ECO:0000313" key="12">
    <source>
        <dbReference type="EMBL" id="MFB5738498.1"/>
    </source>
</evidence>
<evidence type="ECO:0000313" key="13">
    <source>
        <dbReference type="Proteomes" id="UP001580391"/>
    </source>
</evidence>
<comment type="pathway">
    <text evidence="1">Cofactor biosynthesis; molybdopterin biosynthesis.</text>
</comment>
<dbReference type="Proteomes" id="UP001580391">
    <property type="component" value="Unassembled WGS sequence"/>
</dbReference>
<protein>
    <recommendedName>
        <fullName evidence="4">Molybdopterin synthase catalytic subunit</fullName>
        <ecNumber evidence="3">2.8.1.12</ecNumber>
    </recommendedName>
    <alternativeName>
        <fullName evidence="9">MPT synthase subunit 2</fullName>
    </alternativeName>
    <alternativeName>
        <fullName evidence="7">Molybdenum cofactor biosynthesis protein E</fullName>
    </alternativeName>
    <alternativeName>
        <fullName evidence="8">Molybdopterin-converting factor large subunit</fullName>
    </alternativeName>
    <alternativeName>
        <fullName evidence="10">Molybdopterin-converting factor subunit 2</fullName>
    </alternativeName>
</protein>
<evidence type="ECO:0000256" key="3">
    <source>
        <dbReference type="ARBA" id="ARBA00011950"/>
    </source>
</evidence>
<accession>A0ABV5BT31</accession>
<evidence type="ECO:0000256" key="5">
    <source>
        <dbReference type="ARBA" id="ARBA00023150"/>
    </source>
</evidence>
<comment type="caution">
    <text evidence="12">The sequence shown here is derived from an EMBL/GenBank/DDBJ whole genome shotgun (WGS) entry which is preliminary data.</text>
</comment>
<dbReference type="EMBL" id="JBHILJ010000017">
    <property type="protein sequence ID" value="MFB5738498.1"/>
    <property type="molecule type" value="Genomic_DNA"/>
</dbReference>
<dbReference type="RefSeq" id="WP_375517702.1">
    <property type="nucleotide sequence ID" value="NZ_JBHILI010000010.1"/>
</dbReference>
<evidence type="ECO:0000256" key="6">
    <source>
        <dbReference type="ARBA" id="ARBA00026066"/>
    </source>
</evidence>
<dbReference type="InterPro" id="IPR036563">
    <property type="entry name" value="MoaE_sf"/>
</dbReference>
<evidence type="ECO:0000256" key="7">
    <source>
        <dbReference type="ARBA" id="ARBA00029745"/>
    </source>
</evidence>
<dbReference type="Gene3D" id="3.90.1170.40">
    <property type="entry name" value="Molybdopterin biosynthesis MoaE subunit"/>
    <property type="match status" value="1"/>
</dbReference>